<protein>
    <submittedName>
        <fullName evidence="1">Uncharacterized protein</fullName>
    </submittedName>
</protein>
<evidence type="ECO:0000313" key="1">
    <source>
        <dbReference type="EMBL" id="EOY07642.1"/>
    </source>
</evidence>
<dbReference type="EMBL" id="CM001883">
    <property type="protein sequence ID" value="EOY07642.1"/>
    <property type="molecule type" value="Genomic_DNA"/>
</dbReference>
<dbReference type="HOGENOM" id="CLU_2626946_0_0_1"/>
<dbReference type="Proteomes" id="UP000026915">
    <property type="component" value="Chromosome 5"/>
</dbReference>
<gene>
    <name evidence="1" type="ORF">TCM_022027</name>
</gene>
<dbReference type="InParanoid" id="A0A061ETC6"/>
<reference evidence="1 2" key="1">
    <citation type="journal article" date="2013" name="Genome Biol.">
        <title>The genome sequence of the most widely cultivated cacao type and its use to identify candidate genes regulating pod color.</title>
        <authorList>
            <person name="Motamayor J.C."/>
            <person name="Mockaitis K."/>
            <person name="Schmutz J."/>
            <person name="Haiminen N."/>
            <person name="Iii D.L."/>
            <person name="Cornejo O."/>
            <person name="Findley S.D."/>
            <person name="Zheng P."/>
            <person name="Utro F."/>
            <person name="Royaert S."/>
            <person name="Saski C."/>
            <person name="Jenkins J."/>
            <person name="Podicheti R."/>
            <person name="Zhao M."/>
            <person name="Scheffler B.E."/>
            <person name="Stack J.C."/>
            <person name="Feltus F.A."/>
            <person name="Mustiga G.M."/>
            <person name="Amores F."/>
            <person name="Phillips W."/>
            <person name="Marelli J.P."/>
            <person name="May G.D."/>
            <person name="Shapiro H."/>
            <person name="Ma J."/>
            <person name="Bustamante C.D."/>
            <person name="Schnell R.J."/>
            <person name="Main D."/>
            <person name="Gilbert D."/>
            <person name="Parida L."/>
            <person name="Kuhn D.N."/>
        </authorList>
    </citation>
    <scope>NUCLEOTIDE SEQUENCE [LARGE SCALE GENOMIC DNA]</scope>
    <source>
        <strain evidence="2">cv. Matina 1-6</strain>
    </source>
</reference>
<organism evidence="1 2">
    <name type="scientific">Theobroma cacao</name>
    <name type="common">Cacao</name>
    <name type="synonym">Cocoa</name>
    <dbReference type="NCBI Taxonomy" id="3641"/>
    <lineage>
        <taxon>Eukaryota</taxon>
        <taxon>Viridiplantae</taxon>
        <taxon>Streptophyta</taxon>
        <taxon>Embryophyta</taxon>
        <taxon>Tracheophyta</taxon>
        <taxon>Spermatophyta</taxon>
        <taxon>Magnoliopsida</taxon>
        <taxon>eudicotyledons</taxon>
        <taxon>Gunneridae</taxon>
        <taxon>Pentapetalae</taxon>
        <taxon>rosids</taxon>
        <taxon>malvids</taxon>
        <taxon>Malvales</taxon>
        <taxon>Malvaceae</taxon>
        <taxon>Byttnerioideae</taxon>
        <taxon>Theobroma</taxon>
    </lineage>
</organism>
<dbReference type="AlphaFoldDB" id="A0A061ETC6"/>
<proteinExistence type="predicted"/>
<dbReference type="Gramene" id="EOY07642">
    <property type="protein sequence ID" value="EOY07642"/>
    <property type="gene ID" value="TCM_022027"/>
</dbReference>
<sequence>MCANHLTRSKHGEKNFYLFSSLDSSIFRSFHCSCLTSLTTRISSTHPEKKKERISSNVVVVGRGLSKARGLLACLLLC</sequence>
<accession>A0A061ETC6</accession>
<keyword evidence="2" id="KW-1185">Reference proteome</keyword>
<evidence type="ECO:0000313" key="2">
    <source>
        <dbReference type="Proteomes" id="UP000026915"/>
    </source>
</evidence>
<name>A0A061ETC6_THECC</name>